<dbReference type="RefSeq" id="XP_019091325.1">
    <property type="nucleotide sequence ID" value="XM_019235780.1"/>
</dbReference>
<protein>
    <submittedName>
        <fullName evidence="2">Uncharacterized protein LOC104738624</fullName>
    </submittedName>
    <submittedName>
        <fullName evidence="3">Uncharacterized protein LOC104758675</fullName>
    </submittedName>
</protein>
<sequence>MSMESSHVEEKLCSKRQERDHHHLGWISGLLRRRKKRSAQEDERSISEGDSRLMIRHKAKILHLFLSDIMRKLKHAIRKEKPRHDHRRLLETKKSFQKSLSTKDHFFLERMTSISRQRSHHQEHYDNEKHLSEMVGNQSRIVLSLPEDSSPFSSPGRVWDKNSTVLSRSSTSDDFMNSETVADNSLTIKEIDSASPIEGDEIVDEMSKVEAHEGGILEETLLSHLSVSSSPSQPLFIEYEINPARSEAKIQQPPRNQLQEENRGMDDKEALFKYVKEVLDAIDSNWEELYLITDYSDQLLCPAIISNIPLYPNKLCVDHDLLFDSINEVLFEFCRFPQ</sequence>
<reference evidence="1" key="1">
    <citation type="journal article" date="1997" name="Nucleic Acids Res.">
        <title>tRNAscan-SE: a program for improved detection of transfer RNA genes in genomic sequence.</title>
        <authorList>
            <person name="Lowe T.M."/>
            <person name="Eddy S.R."/>
        </authorList>
    </citation>
    <scope>NUCLEOTIDE SEQUENCE [LARGE SCALE GENOMIC DNA]</scope>
    <source>
        <strain evidence="1">r\DH55</strain>
    </source>
</reference>
<accession>A0ABM1QX37</accession>
<organism evidence="1 2">
    <name type="scientific">Camelina sativa</name>
    <name type="common">False flax</name>
    <name type="synonym">Myagrum sativum</name>
    <dbReference type="NCBI Taxonomy" id="90675"/>
    <lineage>
        <taxon>Eukaryota</taxon>
        <taxon>Viridiplantae</taxon>
        <taxon>Streptophyta</taxon>
        <taxon>Embryophyta</taxon>
        <taxon>Tracheophyta</taxon>
        <taxon>Spermatophyta</taxon>
        <taxon>Magnoliopsida</taxon>
        <taxon>eudicotyledons</taxon>
        <taxon>Gunneridae</taxon>
        <taxon>Pentapetalae</taxon>
        <taxon>rosids</taxon>
        <taxon>malvids</taxon>
        <taxon>Brassicales</taxon>
        <taxon>Brassicaceae</taxon>
        <taxon>Camelineae</taxon>
        <taxon>Camelina</taxon>
    </lineage>
</organism>
<reference evidence="2 3" key="3">
    <citation type="submission" date="2025-05" db="UniProtKB">
        <authorList>
            <consortium name="RefSeq"/>
        </authorList>
    </citation>
    <scope>IDENTIFICATION</scope>
    <source>
        <tissue evidence="2 3">Leaf</tissue>
    </source>
</reference>
<reference evidence="1" key="2">
    <citation type="journal article" date="2014" name="Nat. Commun.">
        <title>The emerging biofuel crop Camelina sativa retains a highly undifferentiated hexaploid genome structure.</title>
        <authorList>
            <person name="Kagale S."/>
            <person name="Koh C."/>
            <person name="Nixon J."/>
            <person name="Bollina V."/>
            <person name="Clarke W.E."/>
            <person name="Tuteja R."/>
            <person name="Spillane C."/>
            <person name="Robinson S.J."/>
            <person name="Links M.G."/>
            <person name="Clarke C."/>
            <person name="Higgins E.E."/>
            <person name="Huebert T."/>
            <person name="Sharpe A.G."/>
            <person name="Parkin I.A."/>
        </authorList>
    </citation>
    <scope>NUCLEOTIDE SEQUENCE [LARGE SCALE GENOMIC DNA]</scope>
    <source>
        <strain evidence="1">r\DH55</strain>
    </source>
</reference>
<dbReference type="Proteomes" id="UP000694864">
    <property type="component" value="Chromosome 14"/>
</dbReference>
<dbReference type="GeneID" id="104758675"/>
<dbReference type="PANTHER" id="PTHR47212">
    <property type="entry name" value="ADHESIN-LIKE PROTEIN, PUTATIVE (DUF3741)-RELATED"/>
    <property type="match status" value="1"/>
</dbReference>
<evidence type="ECO:0000313" key="2">
    <source>
        <dbReference type="RefSeq" id="XP_019091325.1"/>
    </source>
</evidence>
<name>A0ABM1QX37_CAMSA</name>
<dbReference type="GeneID" id="104738624"/>
<proteinExistence type="predicted"/>
<evidence type="ECO:0000313" key="3">
    <source>
        <dbReference type="RefSeq" id="XP_019098103.1"/>
    </source>
</evidence>
<dbReference type="RefSeq" id="XP_019098103.1">
    <property type="nucleotide sequence ID" value="XM_019242558.1"/>
</dbReference>
<evidence type="ECO:0000313" key="1">
    <source>
        <dbReference type="Proteomes" id="UP000694864"/>
    </source>
</evidence>
<gene>
    <name evidence="2" type="primary">LOC104738624</name>
    <name evidence="3" type="synonym">LOC104758675</name>
</gene>
<keyword evidence="1" id="KW-1185">Reference proteome</keyword>
<dbReference type="Proteomes" id="UP000694864">
    <property type="component" value="Chromosome 3"/>
</dbReference>
<dbReference type="PANTHER" id="PTHR47212:SF11">
    <property type="entry name" value="PHOSPHATIDYLINOSITOL N-ACETYGLUCOSAMINLYTRANSFERASE SUBUNIT P-LIKE PROTEIN"/>
    <property type="match status" value="1"/>
</dbReference>